<dbReference type="OrthoDB" id="9801656at2"/>
<dbReference type="PANTHER" id="PTHR43792">
    <property type="entry name" value="GNAT FAMILY, PUTATIVE (AFU_ORTHOLOGUE AFUA_3G00765)-RELATED-RELATED"/>
    <property type="match status" value="1"/>
</dbReference>
<evidence type="ECO:0000313" key="5">
    <source>
        <dbReference type="EMBL" id="AXA34359.1"/>
    </source>
</evidence>
<dbReference type="GO" id="GO:0016747">
    <property type="term" value="F:acyltransferase activity, transferring groups other than amino-acyl groups"/>
    <property type="evidence" value="ECO:0007669"/>
    <property type="project" value="InterPro"/>
</dbReference>
<accession>A0A2Z4Y074</accession>
<evidence type="ECO:0000313" key="6">
    <source>
        <dbReference type="EMBL" id="QIW12606.1"/>
    </source>
</evidence>
<reference evidence="6 8" key="2">
    <citation type="submission" date="2019-08" db="EMBL/GenBank/DDBJ databases">
        <title>Complete genome sequences of Francisella adeliensis (FSC1325 and FSC1326).</title>
        <authorList>
            <person name="Ohrman C."/>
            <person name="Uneklint I."/>
            <person name="Vallesi A."/>
            <person name="Karlsson L."/>
            <person name="Sjodin A."/>
        </authorList>
    </citation>
    <scope>NUCLEOTIDE SEQUENCE [LARGE SCALE GENOMIC DNA]</scope>
    <source>
        <strain evidence="6 8">FSC1325</strain>
    </source>
</reference>
<organism evidence="5 7">
    <name type="scientific">Francisella adeliensis</name>
    <dbReference type="NCBI Taxonomy" id="2007306"/>
    <lineage>
        <taxon>Bacteria</taxon>
        <taxon>Pseudomonadati</taxon>
        <taxon>Pseudomonadota</taxon>
        <taxon>Gammaproteobacteria</taxon>
        <taxon>Thiotrichales</taxon>
        <taxon>Francisellaceae</taxon>
        <taxon>Francisella</taxon>
    </lineage>
</organism>
<dbReference type="PANTHER" id="PTHR43792:SF8">
    <property type="entry name" value="[RIBOSOMAL PROTEIN US5]-ALANINE N-ACETYLTRANSFERASE"/>
    <property type="match status" value="1"/>
</dbReference>
<evidence type="ECO:0000313" key="7">
    <source>
        <dbReference type="Proteomes" id="UP000251120"/>
    </source>
</evidence>
<feature type="domain" description="N-acetyltransferase" evidence="4">
    <location>
        <begin position="22"/>
        <end position="168"/>
    </location>
</feature>
<evidence type="ECO:0000256" key="3">
    <source>
        <dbReference type="ARBA" id="ARBA00038502"/>
    </source>
</evidence>
<dbReference type="SUPFAM" id="SSF55729">
    <property type="entry name" value="Acyl-CoA N-acyltransferases (Nat)"/>
    <property type="match status" value="1"/>
</dbReference>
<evidence type="ECO:0000313" key="8">
    <source>
        <dbReference type="Proteomes" id="UP000681131"/>
    </source>
</evidence>
<gene>
    <name evidence="5" type="ORF">CDH04_08105</name>
    <name evidence="6" type="ORF">FZC43_08110</name>
</gene>
<evidence type="ECO:0000256" key="2">
    <source>
        <dbReference type="ARBA" id="ARBA00023315"/>
    </source>
</evidence>
<dbReference type="EMBL" id="CP043424">
    <property type="protein sequence ID" value="QIW12606.1"/>
    <property type="molecule type" value="Genomic_DNA"/>
</dbReference>
<dbReference type="Pfam" id="PF13302">
    <property type="entry name" value="Acetyltransf_3"/>
    <property type="match status" value="1"/>
</dbReference>
<reference evidence="5 7" key="1">
    <citation type="submission" date="2017-06" db="EMBL/GenBank/DDBJ databases">
        <title>Complete genome of Francisella adeliensis.</title>
        <authorList>
            <person name="Vallesi A."/>
            <person name="Sjodin A."/>
        </authorList>
    </citation>
    <scope>NUCLEOTIDE SEQUENCE [LARGE SCALE GENOMIC DNA]</scope>
    <source>
        <strain evidence="5 7">FDC440</strain>
    </source>
</reference>
<name>A0A2Z4Y074_9GAMM</name>
<dbReference type="PROSITE" id="PS51186">
    <property type="entry name" value="GNAT"/>
    <property type="match status" value="1"/>
</dbReference>
<dbReference type="InterPro" id="IPR000182">
    <property type="entry name" value="GNAT_dom"/>
</dbReference>
<keyword evidence="2" id="KW-0012">Acyltransferase</keyword>
<comment type="similarity">
    <text evidence="3">Belongs to the acetyltransferase family. RimJ subfamily.</text>
</comment>
<dbReference type="InterPro" id="IPR016181">
    <property type="entry name" value="Acyl_CoA_acyltransferase"/>
</dbReference>
<protein>
    <submittedName>
        <fullName evidence="6">GNAT family N-acetyltransferase</fullName>
    </submittedName>
</protein>
<dbReference type="RefSeq" id="WP_112870538.1">
    <property type="nucleotide sequence ID" value="NZ_CP021781.1"/>
</dbReference>
<sequence length="169" mass="19259">MNIQAPRLQIVNFNKSHKPGLINFFTNKQNTQFLFLEESQKTMKGAGELFDFVVSNYRTENHIHSYAITNKNGEFIGSCGFSPLEDSYECYYSIAIEYCGNGYATESLKALIKYCFDSLGFNELIANIIPENIASEKVAIKAGMQYLKNSVNKENGSKIKVYKIKNRYK</sequence>
<dbReference type="KEGG" id="fad:CDH04_08105"/>
<dbReference type="EMBL" id="CP021781">
    <property type="protein sequence ID" value="AXA34359.1"/>
    <property type="molecule type" value="Genomic_DNA"/>
</dbReference>
<dbReference type="Gene3D" id="3.40.630.30">
    <property type="match status" value="1"/>
</dbReference>
<dbReference type="Proteomes" id="UP000681131">
    <property type="component" value="Chromosome"/>
</dbReference>
<dbReference type="Proteomes" id="UP000251120">
    <property type="component" value="Chromosome"/>
</dbReference>
<keyword evidence="8" id="KW-1185">Reference proteome</keyword>
<evidence type="ECO:0000256" key="1">
    <source>
        <dbReference type="ARBA" id="ARBA00022679"/>
    </source>
</evidence>
<dbReference type="AlphaFoldDB" id="A0A2Z4Y074"/>
<dbReference type="InterPro" id="IPR051531">
    <property type="entry name" value="N-acetyltransferase"/>
</dbReference>
<proteinExistence type="inferred from homology"/>
<keyword evidence="1" id="KW-0808">Transferase</keyword>
<evidence type="ECO:0000259" key="4">
    <source>
        <dbReference type="PROSITE" id="PS51186"/>
    </source>
</evidence>